<proteinExistence type="inferred from homology"/>
<evidence type="ECO:0000256" key="1">
    <source>
        <dbReference type="ARBA" id="ARBA00009227"/>
    </source>
</evidence>
<keyword evidence="3" id="KW-0378">Hydrolase</keyword>
<feature type="binding site" evidence="4">
    <location>
        <position position="170"/>
    </location>
    <ligand>
        <name>Mn(2+)</name>
        <dbReference type="ChEBI" id="CHEBI:29035"/>
        <label>1</label>
    </ligand>
</feature>
<dbReference type="AlphaFoldDB" id="Q8TZN1"/>
<gene>
    <name evidence="5" type="ordered locus">PF1957</name>
</gene>
<dbReference type="PhylomeDB" id="Q8TZN1"/>
<feature type="binding site" evidence="4">
    <location>
        <position position="147"/>
    </location>
    <ligand>
        <name>Mn(2+)</name>
        <dbReference type="ChEBI" id="CHEBI:29035"/>
        <label>1</label>
    </ligand>
</feature>
<dbReference type="GO" id="GO:0033389">
    <property type="term" value="P:putrescine biosynthetic process from arginine, via agmatine"/>
    <property type="evidence" value="ECO:0007669"/>
    <property type="project" value="TreeGrafter"/>
</dbReference>
<dbReference type="Pfam" id="PF00491">
    <property type="entry name" value="Arginase"/>
    <property type="match status" value="1"/>
</dbReference>
<dbReference type="GO" id="GO:0046872">
    <property type="term" value="F:metal ion binding"/>
    <property type="evidence" value="ECO:0007669"/>
    <property type="project" value="UniProtKB-KW"/>
</dbReference>
<dbReference type="GO" id="GO:0008783">
    <property type="term" value="F:agmatinase activity"/>
    <property type="evidence" value="ECO:0007669"/>
    <property type="project" value="TreeGrafter"/>
</dbReference>
<dbReference type="InterPro" id="IPR023696">
    <property type="entry name" value="Ureohydrolase_dom_sf"/>
</dbReference>
<reference evidence="5 6" key="1">
    <citation type="journal article" date="1999" name="Genetics">
        <title>Divergence of the hyperthermophilic archaea Pyrococcus furiosus and P. horikoshii inferred from complete genomic sequences.</title>
        <authorList>
            <person name="Maeder D.L."/>
            <person name="Weiss R.B."/>
            <person name="Dunn D.M."/>
            <person name="Cherry J.L."/>
            <person name="Gonzalez J.M."/>
            <person name="DiRuggiero J."/>
            <person name="Robb F.T."/>
        </authorList>
    </citation>
    <scope>NUCLEOTIDE SEQUENCE [LARGE SCALE GENOMIC DNA]</scope>
    <source>
        <strain evidence="6">ATCC 43587 / DSM 3638 / JCM 8422 / Vc1</strain>
    </source>
</reference>
<feature type="binding site" evidence="4">
    <location>
        <position position="166"/>
    </location>
    <ligand>
        <name>Mn(2+)</name>
        <dbReference type="ChEBI" id="CHEBI:29035"/>
        <label>1</label>
    </ligand>
</feature>
<evidence type="ECO:0000313" key="5">
    <source>
        <dbReference type="EMBL" id="AAL82081.1"/>
    </source>
</evidence>
<dbReference type="HOGENOM" id="CLU_039478_0_2_2"/>
<accession>Q8TZN1</accession>
<evidence type="ECO:0000313" key="6">
    <source>
        <dbReference type="Proteomes" id="UP000001013"/>
    </source>
</evidence>
<dbReference type="STRING" id="186497.PF1957"/>
<keyword evidence="4" id="KW-0464">Manganese</keyword>
<comment type="cofactor">
    <cofactor evidence="4">
        <name>Mn(2+)</name>
        <dbReference type="ChEBI" id="CHEBI:29035"/>
    </cofactor>
    <text evidence="4">Binds 2 manganese ions per subunit.</text>
</comment>
<dbReference type="eggNOG" id="arCOG01700">
    <property type="taxonomic scope" value="Archaea"/>
</dbReference>
<evidence type="ECO:0000256" key="2">
    <source>
        <dbReference type="ARBA" id="ARBA00022723"/>
    </source>
</evidence>
<dbReference type="PATRIC" id="fig|186497.12.peg.2030"/>
<name>Q8TZN1_PYRFU</name>
<dbReference type="SUPFAM" id="SSF52768">
    <property type="entry name" value="Arginase/deacetylase"/>
    <property type="match status" value="1"/>
</dbReference>
<dbReference type="InterPro" id="IPR006035">
    <property type="entry name" value="Ureohydrolase"/>
</dbReference>
<protein>
    <submittedName>
        <fullName evidence="5">Agmatinase</fullName>
    </submittedName>
</protein>
<dbReference type="Gene3D" id="3.40.800.10">
    <property type="entry name" value="Ureohydrolase domain"/>
    <property type="match status" value="1"/>
</dbReference>
<dbReference type="Proteomes" id="UP000001013">
    <property type="component" value="Chromosome"/>
</dbReference>
<dbReference type="PROSITE" id="PS51409">
    <property type="entry name" value="ARGINASE_2"/>
    <property type="match status" value="1"/>
</dbReference>
<dbReference type="KEGG" id="pfu:PF1957"/>
<dbReference type="NCBIfam" id="TIGR01230">
    <property type="entry name" value="agmatinase"/>
    <property type="match status" value="1"/>
</dbReference>
<dbReference type="PANTHER" id="PTHR11358:SF26">
    <property type="entry name" value="GUANIDINO ACID HYDROLASE, MITOCHONDRIAL"/>
    <property type="match status" value="1"/>
</dbReference>
<comment type="similarity">
    <text evidence="1">Belongs to the arginase family. Agmatinase subfamily.</text>
</comment>
<keyword evidence="6" id="KW-1185">Reference proteome</keyword>
<dbReference type="EMBL" id="AE009950">
    <property type="protein sequence ID" value="AAL82081.1"/>
    <property type="molecule type" value="Genomic_DNA"/>
</dbReference>
<dbReference type="CDD" id="cd11593">
    <property type="entry name" value="Agmatinase-like_2"/>
    <property type="match status" value="1"/>
</dbReference>
<dbReference type="PANTHER" id="PTHR11358">
    <property type="entry name" value="ARGINASE/AGMATINASE"/>
    <property type="match status" value="1"/>
</dbReference>
<keyword evidence="2 4" id="KW-0479">Metal-binding</keyword>
<dbReference type="InterPro" id="IPR005925">
    <property type="entry name" value="Agmatinase-rel"/>
</dbReference>
<evidence type="ECO:0000256" key="3">
    <source>
        <dbReference type="ARBA" id="ARBA00022801"/>
    </source>
</evidence>
<feature type="binding site" evidence="4">
    <location>
        <position position="248"/>
    </location>
    <ligand>
        <name>Mn(2+)</name>
        <dbReference type="ChEBI" id="CHEBI:29035"/>
        <label>1</label>
    </ligand>
</feature>
<dbReference type="PaxDb" id="186497-PF1957"/>
<evidence type="ECO:0000256" key="4">
    <source>
        <dbReference type="PIRSR" id="PIRSR036979-1"/>
    </source>
</evidence>
<sequence length="321" mass="35962">MKIQRKLLRQKVSFDFSFLLIKFLNSSLARLFGDDMLLHTYKSFDMELPLVNIKDADYVILGLPYDGTTSYKPGARFGPVLIRQATLNFESYILDYDVDLAEAKIADAGDVALPVSIEEALKVAEETVRELREINPKALPIFLGGEHSMTLAPVRVLKPKSYVVFDAHLDLRDSYGGSKFNHACVARRINELRVEVAIFGVRSGTKEEVDFARKNGIEWIHARDYSFEAFVDIVSTLPEPIYLSIDIDTFDASLVPETGTPEPGGLRFWDVVEALEWLSESREVIGIDIMEVGGEKLGNVTALTGAKLLFYLLGMFEGIKK</sequence>
<dbReference type="PIRSF" id="PIRSF036979">
    <property type="entry name" value="Arginase"/>
    <property type="match status" value="1"/>
</dbReference>
<feature type="binding site" evidence="4">
    <location>
        <position position="246"/>
    </location>
    <ligand>
        <name>Mn(2+)</name>
        <dbReference type="ChEBI" id="CHEBI:29035"/>
        <label>1</label>
    </ligand>
</feature>
<feature type="binding site" evidence="4">
    <location>
        <position position="168"/>
    </location>
    <ligand>
        <name>Mn(2+)</name>
        <dbReference type="ChEBI" id="CHEBI:29035"/>
        <label>1</label>
    </ligand>
</feature>
<organism evidence="5 6">
    <name type="scientific">Pyrococcus furiosus (strain ATCC 43587 / DSM 3638 / JCM 8422 / Vc1)</name>
    <dbReference type="NCBI Taxonomy" id="186497"/>
    <lineage>
        <taxon>Archaea</taxon>
        <taxon>Methanobacteriati</taxon>
        <taxon>Methanobacteriota</taxon>
        <taxon>Thermococci</taxon>
        <taxon>Thermococcales</taxon>
        <taxon>Thermococcaceae</taxon>
        <taxon>Pyrococcus</taxon>
    </lineage>
</organism>